<organism evidence="1 2">
    <name type="scientific">Paenibacillus gansuensis</name>
    <dbReference type="NCBI Taxonomy" id="306542"/>
    <lineage>
        <taxon>Bacteria</taxon>
        <taxon>Bacillati</taxon>
        <taxon>Bacillota</taxon>
        <taxon>Bacilli</taxon>
        <taxon>Bacillales</taxon>
        <taxon>Paenibacillaceae</taxon>
        <taxon>Paenibacillus</taxon>
    </lineage>
</organism>
<accession>A0ABW5PGB2</accession>
<sequence length="124" mass="14091">MGDFAAMKSVSDVSLLMNKIAPNRHLSPFDGTRLFEEGMVEVLRELALTTLFAMDVPASDAYFKAEEVTENKRDSMLTSALPDHQKEALIEYEEALNFSRLLENEDHFVAGFLAGYRFLKQLKR</sequence>
<reference evidence="2" key="1">
    <citation type="journal article" date="2019" name="Int. J. Syst. Evol. Microbiol.">
        <title>The Global Catalogue of Microorganisms (GCM) 10K type strain sequencing project: providing services to taxonomists for standard genome sequencing and annotation.</title>
        <authorList>
            <consortium name="The Broad Institute Genomics Platform"/>
            <consortium name="The Broad Institute Genome Sequencing Center for Infectious Disease"/>
            <person name="Wu L."/>
            <person name="Ma J."/>
        </authorList>
    </citation>
    <scope>NUCLEOTIDE SEQUENCE [LARGE SCALE GENOMIC DNA]</scope>
    <source>
        <strain evidence="2">KCTC 3950</strain>
    </source>
</reference>
<gene>
    <name evidence="1" type="ORF">ACFSUF_14125</name>
</gene>
<name>A0ABW5PGB2_9BACL</name>
<dbReference type="Proteomes" id="UP001597541">
    <property type="component" value="Unassembled WGS sequence"/>
</dbReference>
<evidence type="ECO:0000313" key="1">
    <source>
        <dbReference type="EMBL" id="MFD2613565.1"/>
    </source>
</evidence>
<dbReference type="EMBL" id="JBHUME010000008">
    <property type="protein sequence ID" value="MFD2613565.1"/>
    <property type="molecule type" value="Genomic_DNA"/>
</dbReference>
<protein>
    <submittedName>
        <fullName evidence="1">Uncharacterized protein</fullName>
    </submittedName>
</protein>
<evidence type="ECO:0000313" key="2">
    <source>
        <dbReference type="Proteomes" id="UP001597541"/>
    </source>
</evidence>
<dbReference type="RefSeq" id="WP_377603583.1">
    <property type="nucleotide sequence ID" value="NZ_JBHUME010000008.1"/>
</dbReference>
<comment type="caution">
    <text evidence="1">The sequence shown here is derived from an EMBL/GenBank/DDBJ whole genome shotgun (WGS) entry which is preliminary data.</text>
</comment>
<proteinExistence type="predicted"/>
<keyword evidence="2" id="KW-1185">Reference proteome</keyword>